<proteinExistence type="inferred from homology"/>
<protein>
    <submittedName>
        <fullName evidence="14">Penicillin-binding protein 2B</fullName>
    </submittedName>
</protein>
<dbReference type="SUPFAM" id="SSF56519">
    <property type="entry name" value="Penicillin binding protein dimerisation domain"/>
    <property type="match status" value="1"/>
</dbReference>
<dbReference type="RefSeq" id="WP_234984585.1">
    <property type="nucleotide sequence ID" value="NZ_FUXI01000001.1"/>
</dbReference>
<dbReference type="InterPro" id="IPR001460">
    <property type="entry name" value="PCN-bd_Tpept"/>
</dbReference>
<evidence type="ECO:0000256" key="10">
    <source>
        <dbReference type="SAM" id="MobiDB-lite"/>
    </source>
</evidence>
<keyword evidence="9" id="KW-0961">Cell wall biogenesis/degradation</keyword>
<keyword evidence="4 11" id="KW-0812">Transmembrane</keyword>
<evidence type="ECO:0000259" key="12">
    <source>
        <dbReference type="Pfam" id="PF00905"/>
    </source>
</evidence>
<feature type="domain" description="Penicillin-binding protein dimerisation" evidence="13">
    <location>
        <begin position="76"/>
        <end position="317"/>
    </location>
</feature>
<accession>A0A1T4K8G9</accession>
<dbReference type="GO" id="GO:0071555">
    <property type="term" value="P:cell wall organization"/>
    <property type="evidence" value="ECO:0007669"/>
    <property type="project" value="UniProtKB-KW"/>
</dbReference>
<keyword evidence="8 11" id="KW-0472">Membrane</keyword>
<keyword evidence="5" id="KW-0133">Cell shape</keyword>
<feature type="compositionally biased region" description="Polar residues" evidence="10">
    <location>
        <begin position="1"/>
        <end position="15"/>
    </location>
</feature>
<evidence type="ECO:0000256" key="9">
    <source>
        <dbReference type="ARBA" id="ARBA00023316"/>
    </source>
</evidence>
<evidence type="ECO:0000256" key="7">
    <source>
        <dbReference type="ARBA" id="ARBA00022989"/>
    </source>
</evidence>
<evidence type="ECO:0000256" key="8">
    <source>
        <dbReference type="ARBA" id="ARBA00023136"/>
    </source>
</evidence>
<dbReference type="AlphaFoldDB" id="A0A1T4K8G9"/>
<dbReference type="GO" id="GO:0071972">
    <property type="term" value="F:peptidoglycan L,D-transpeptidase activity"/>
    <property type="evidence" value="ECO:0007669"/>
    <property type="project" value="TreeGrafter"/>
</dbReference>
<evidence type="ECO:0000256" key="3">
    <source>
        <dbReference type="ARBA" id="ARBA00022475"/>
    </source>
</evidence>
<keyword evidence="7 11" id="KW-1133">Transmembrane helix</keyword>
<comment type="similarity">
    <text evidence="2">Belongs to the transpeptidase family.</text>
</comment>
<dbReference type="GO" id="GO:0008658">
    <property type="term" value="F:penicillin binding"/>
    <property type="evidence" value="ECO:0007669"/>
    <property type="project" value="InterPro"/>
</dbReference>
<evidence type="ECO:0000256" key="2">
    <source>
        <dbReference type="ARBA" id="ARBA00007171"/>
    </source>
</evidence>
<dbReference type="InterPro" id="IPR012338">
    <property type="entry name" value="Beta-lactam/transpept-like"/>
</dbReference>
<dbReference type="Gene3D" id="3.90.1310.10">
    <property type="entry name" value="Penicillin-binding protein 2a (Domain 2)"/>
    <property type="match status" value="1"/>
</dbReference>
<dbReference type="EMBL" id="FUXI01000001">
    <property type="protein sequence ID" value="SJZ38637.1"/>
    <property type="molecule type" value="Genomic_DNA"/>
</dbReference>
<feature type="region of interest" description="Disordered" evidence="10">
    <location>
        <begin position="1"/>
        <end position="24"/>
    </location>
</feature>
<sequence>MKNKLSDTLNNMKSNEQPKEKKSRRSHIPLRLNILFLIIFVLFVALIVRLGYMQVMEKDVYMAKIEKSNRSTVRMTSARGQIYDATGKPLVTNVAKPSITYTRGQNISAQSMREIALRLVKLVKIEPKGLTDRDRADFFLSDQTNLRNVYARLNDFDLKDANGNAKTEAEIYASEVEKVTPEEKVSLGEEGDAAAFVYKKMNQASQYNTVTVTSDDISTKDVAVIGENEANLEGIATGTTWDRNYEHADSLRDILGTVSTETTGLPAEHLQEYLDKGYERNDRVGTSYLEQQYEDVLQGKPTKSEVVTKQDGTVIKQEVVTEGKKGDNLKLTIDMAFQKKVEEIAEKYFKQAVQQGKAIYSPGTYMVVMNPNTGSVLAMVGLDYKDGELKTNTLAAMLNPTEPGSVVKGATLTAGYETGVITGNDVIQDTPIKIAGTPLKASVFNPTGNNNRYISAQQALELSSNDYMMKITIRMLGQEYYPDMTLNYDARAKVYGELRKAYAQYGMGIKTGIDLPNEPTGIVTQDMNLPDVMGKLLDLSFGQYDTYTALQLATYASTVANGGNRLQPHVVQGVYANTDNGALGELVKTIEPKVVEKVPITPEQMSIIQNGFYDVVHGNDAYTTGLEMRAAKLSISAKTGTAEKALPNGQMGVNSNVVAYAPSDKPEIAIGLLFPQLTDYKGKQQMYITNEIVNAYYDMYYSKGKTLD</sequence>
<dbReference type="InterPro" id="IPR050515">
    <property type="entry name" value="Beta-lactam/transpept"/>
</dbReference>
<dbReference type="GO" id="GO:0008360">
    <property type="term" value="P:regulation of cell shape"/>
    <property type="evidence" value="ECO:0007669"/>
    <property type="project" value="UniProtKB-KW"/>
</dbReference>
<dbReference type="Pfam" id="PF00905">
    <property type="entry name" value="Transpeptidase"/>
    <property type="match status" value="1"/>
</dbReference>
<evidence type="ECO:0000256" key="4">
    <source>
        <dbReference type="ARBA" id="ARBA00022692"/>
    </source>
</evidence>
<dbReference type="Proteomes" id="UP000190328">
    <property type="component" value="Unassembled WGS sequence"/>
</dbReference>
<organism evidence="14 15">
    <name type="scientific">Pilibacter termitis</name>
    <dbReference type="NCBI Taxonomy" id="263852"/>
    <lineage>
        <taxon>Bacteria</taxon>
        <taxon>Bacillati</taxon>
        <taxon>Bacillota</taxon>
        <taxon>Bacilli</taxon>
        <taxon>Lactobacillales</taxon>
        <taxon>Enterococcaceae</taxon>
        <taxon>Pilibacter</taxon>
    </lineage>
</organism>
<keyword evidence="15" id="KW-1185">Reference proteome</keyword>
<reference evidence="14 15" key="1">
    <citation type="submission" date="2017-02" db="EMBL/GenBank/DDBJ databases">
        <authorList>
            <person name="Peterson S.W."/>
        </authorList>
    </citation>
    <scope>NUCLEOTIDE SEQUENCE [LARGE SCALE GENOMIC DNA]</scope>
    <source>
        <strain evidence="14 15">ATCC BAA-1030</strain>
    </source>
</reference>
<evidence type="ECO:0000256" key="6">
    <source>
        <dbReference type="ARBA" id="ARBA00022984"/>
    </source>
</evidence>
<dbReference type="STRING" id="263852.SAMN02745116_00151"/>
<dbReference type="PANTHER" id="PTHR30627:SF2">
    <property type="entry name" value="PEPTIDOGLYCAN D,D-TRANSPEPTIDASE MRDA"/>
    <property type="match status" value="1"/>
</dbReference>
<dbReference type="InterPro" id="IPR005311">
    <property type="entry name" value="PBP_dimer"/>
</dbReference>
<evidence type="ECO:0000259" key="13">
    <source>
        <dbReference type="Pfam" id="PF03717"/>
    </source>
</evidence>
<evidence type="ECO:0000256" key="1">
    <source>
        <dbReference type="ARBA" id="ARBA00004162"/>
    </source>
</evidence>
<comment type="subcellular location">
    <subcellularLocation>
        <location evidence="1">Cell membrane</location>
        <topology evidence="1">Single-pass membrane protein</topology>
    </subcellularLocation>
</comment>
<dbReference type="PANTHER" id="PTHR30627">
    <property type="entry name" value="PEPTIDOGLYCAN D,D-TRANSPEPTIDASE"/>
    <property type="match status" value="1"/>
</dbReference>
<dbReference type="SUPFAM" id="SSF56601">
    <property type="entry name" value="beta-lactamase/transpeptidase-like"/>
    <property type="match status" value="1"/>
</dbReference>
<feature type="domain" description="Penicillin-binding protein transpeptidase" evidence="12">
    <location>
        <begin position="365"/>
        <end position="693"/>
    </location>
</feature>
<dbReference type="Gene3D" id="1.10.10.1230">
    <property type="entry name" value="Penicillin-binding protein, N-terminal non-catalytic domain, head sub-domain"/>
    <property type="match status" value="1"/>
</dbReference>
<dbReference type="InterPro" id="IPR036138">
    <property type="entry name" value="PBP_dimer_sf"/>
</dbReference>
<evidence type="ECO:0000256" key="5">
    <source>
        <dbReference type="ARBA" id="ARBA00022960"/>
    </source>
</evidence>
<dbReference type="Pfam" id="PF03717">
    <property type="entry name" value="PBP_dimer"/>
    <property type="match status" value="1"/>
</dbReference>
<name>A0A1T4K8G9_9ENTE</name>
<feature type="transmembrane region" description="Helical" evidence="11">
    <location>
        <begin position="32"/>
        <end position="52"/>
    </location>
</feature>
<evidence type="ECO:0000313" key="15">
    <source>
        <dbReference type="Proteomes" id="UP000190328"/>
    </source>
</evidence>
<gene>
    <name evidence="14" type="ORF">SAMN02745116_00151</name>
</gene>
<dbReference type="Gene3D" id="3.40.710.10">
    <property type="entry name" value="DD-peptidase/beta-lactamase superfamily"/>
    <property type="match status" value="1"/>
</dbReference>
<evidence type="ECO:0000313" key="14">
    <source>
        <dbReference type="EMBL" id="SJZ38637.1"/>
    </source>
</evidence>
<dbReference type="GO" id="GO:0005886">
    <property type="term" value="C:plasma membrane"/>
    <property type="evidence" value="ECO:0007669"/>
    <property type="project" value="UniProtKB-SubCell"/>
</dbReference>
<keyword evidence="6" id="KW-0573">Peptidoglycan synthesis</keyword>
<evidence type="ECO:0000256" key="11">
    <source>
        <dbReference type="SAM" id="Phobius"/>
    </source>
</evidence>
<dbReference type="GO" id="GO:0009252">
    <property type="term" value="P:peptidoglycan biosynthetic process"/>
    <property type="evidence" value="ECO:0007669"/>
    <property type="project" value="UniProtKB-KW"/>
</dbReference>
<keyword evidence="3" id="KW-1003">Cell membrane</keyword>